<dbReference type="AlphaFoldDB" id="A0A6Y5YNC2"/>
<comment type="caution">
    <text evidence="1">The sequence shown here is derived from an EMBL/GenBank/DDBJ whole genome shotgun (WGS) entry which is preliminary data.</text>
</comment>
<gene>
    <name evidence="2" type="ORF">GNB42_001931</name>
    <name evidence="1" type="ORF">GNB54_001333</name>
</gene>
<accession>A0A6Y5YNC2</accession>
<evidence type="ECO:0000313" key="2">
    <source>
        <dbReference type="EMBL" id="HAE8319340.1"/>
    </source>
</evidence>
<name>A0A6Y5YNC2_SALET</name>
<proteinExistence type="predicted"/>
<organism evidence="1">
    <name type="scientific">Salmonella enterica subsp. enterica serovar Paratyphi C</name>
    <dbReference type="NCBI Taxonomy" id="57046"/>
    <lineage>
        <taxon>Bacteria</taxon>
        <taxon>Pseudomonadati</taxon>
        <taxon>Pseudomonadota</taxon>
        <taxon>Gammaproteobacteria</taxon>
        <taxon>Enterobacterales</taxon>
        <taxon>Enterobacteriaceae</taxon>
        <taxon>Salmonella</taxon>
    </lineage>
</organism>
<reference evidence="1" key="2">
    <citation type="submission" date="2018-07" db="EMBL/GenBank/DDBJ databases">
        <authorList>
            <consortium name="NCBI Pathogen Detection Project"/>
        </authorList>
    </citation>
    <scope>NUCLEOTIDE SEQUENCE</scope>
    <source>
        <strain evidence="2">IP 2/88</strain>
        <strain evidence="1">IP 33 K</strain>
    </source>
</reference>
<protein>
    <submittedName>
        <fullName evidence="1">Uncharacterized protein</fullName>
    </submittedName>
</protein>
<reference evidence="1" key="1">
    <citation type="journal article" date="2018" name="Genome Biol.">
        <title>SKESA: strategic k-mer extension for scrupulous assemblies.</title>
        <authorList>
            <person name="Souvorov A."/>
            <person name="Agarwala R."/>
            <person name="Lipman D.J."/>
        </authorList>
    </citation>
    <scope>NUCLEOTIDE SEQUENCE</scope>
    <source>
        <strain evidence="2">IP 2/88</strain>
        <strain evidence="1">IP 33 K</strain>
    </source>
</reference>
<evidence type="ECO:0000313" key="1">
    <source>
        <dbReference type="EMBL" id="HAB6612433.1"/>
    </source>
</evidence>
<dbReference type="EMBL" id="DAAHMM010000004">
    <property type="protein sequence ID" value="HAB6612433.1"/>
    <property type="molecule type" value="Genomic_DNA"/>
</dbReference>
<dbReference type="EMBL" id="DAATGT010000005">
    <property type="protein sequence ID" value="HAE8319340.1"/>
    <property type="molecule type" value="Genomic_DNA"/>
</dbReference>
<sequence length="223" mass="26035">MTKQERKNKYDVNTIEKEQMIVDCHMTEEQAETIIAYRNKFKMLEGDDSVLVSLEQLWEVIGSPYGRFQAWLDQSVVIECEKLLTEISVKRLPTKGRPKNNHFITSDAAKHLAMMASTEEGRLARRYFIVMEKLFKEVCLYNHLRIQIEQNAKDVSYQMGFKFGDHKLGGIMKERHNKLVKIINGKRNKFQTNLNKSLEIGEYVKNLMLNGFSDTQIVQMLSH</sequence>